<proteinExistence type="predicted"/>
<accession>A0A9X7I4P5</accession>
<evidence type="ECO:0000313" key="1">
    <source>
        <dbReference type="EMBL" id="WOS98912.1"/>
    </source>
</evidence>
<dbReference type="RefSeq" id="WP_101804489.1">
    <property type="nucleotide sequence ID" value="NZ_CP136962.1"/>
</dbReference>
<protein>
    <submittedName>
        <fullName evidence="1">Uncharacterized protein</fullName>
    </submittedName>
</protein>
<dbReference type="Proteomes" id="UP000234781">
    <property type="component" value="Chromosome"/>
</dbReference>
<sequence length="308" mass="34283">MFKRSNSNSIISSLIASAAGVAVASYGTYKKKSAAEMLNEANKIGEEAQSKYQISKEKLFSIHNLTQQQFETLSLIKKQVFHNQIAHFLNTLKNSGKFQKVSGELKDFDVNLYIEDLAEIQDFIQYQKSSTHNTQSMSLSTTLGALAYSGFKQKAPEGWFSQKWESFTGAKARRETDNLFIGTATATVSAGLALAWSGIKEANDAEKALTEAQAFAAQVEVEIGRFEILEKGFLALQDNAQEIINTLNELVNRYEKIKVNTTNDKNFELMTNIAVALKNIMMIKIVQENGELISNIKQTCSGYLTQEI</sequence>
<reference evidence="1 2" key="2">
    <citation type="submission" date="2023-10" db="EMBL/GenBank/DDBJ databases">
        <authorList>
            <person name="Choi B."/>
        </authorList>
    </citation>
    <scope>NUCLEOTIDE SEQUENCE [LARGE SCALE GENOMIC DNA]</scope>
    <source>
        <strain evidence="1 2">UMB0023</strain>
    </source>
</reference>
<organism evidence="1 2">
    <name type="scientific">Neisseria perflava</name>
    <dbReference type="NCBI Taxonomy" id="33053"/>
    <lineage>
        <taxon>Bacteria</taxon>
        <taxon>Pseudomonadati</taxon>
        <taxon>Pseudomonadota</taxon>
        <taxon>Betaproteobacteria</taxon>
        <taxon>Neisseriales</taxon>
        <taxon>Neisseriaceae</taxon>
        <taxon>Neisseria</taxon>
    </lineage>
</organism>
<evidence type="ECO:0000313" key="2">
    <source>
        <dbReference type="Proteomes" id="UP000234781"/>
    </source>
</evidence>
<name>A0A9X7I4P5_NEIPE</name>
<keyword evidence="2" id="KW-1185">Reference proteome</keyword>
<dbReference type="AlphaFoldDB" id="A0A9X7I4P5"/>
<gene>
    <name evidence="1" type="ORF">CYJ98_004445</name>
</gene>
<reference evidence="2" key="1">
    <citation type="submission" date="2017-12" db="EMBL/GenBank/DDBJ databases">
        <title>Phylogenetic diversity of female urinary microbiome.</title>
        <authorList>
            <person name="Thomas-White K."/>
            <person name="Wolfe A.J."/>
        </authorList>
    </citation>
    <scope>NUCLEOTIDE SEQUENCE [LARGE SCALE GENOMIC DNA]</scope>
    <source>
        <strain evidence="2">UMB0023</strain>
    </source>
</reference>
<dbReference type="EMBL" id="CP136962">
    <property type="protein sequence ID" value="WOS98912.1"/>
    <property type="molecule type" value="Genomic_DNA"/>
</dbReference>